<feature type="compositionally biased region" description="Polar residues" evidence="1">
    <location>
        <begin position="75"/>
        <end position="94"/>
    </location>
</feature>
<evidence type="ECO:0000313" key="3">
    <source>
        <dbReference type="Proteomes" id="UP000712600"/>
    </source>
</evidence>
<proteinExistence type="predicted"/>
<protein>
    <submittedName>
        <fullName evidence="2">Uncharacterized protein</fullName>
    </submittedName>
</protein>
<feature type="compositionally biased region" description="Low complexity" evidence="1">
    <location>
        <begin position="23"/>
        <end position="34"/>
    </location>
</feature>
<dbReference type="EMBL" id="QGKX02000088">
    <property type="protein sequence ID" value="KAF3589935.1"/>
    <property type="molecule type" value="Genomic_DNA"/>
</dbReference>
<dbReference type="Proteomes" id="UP000712600">
    <property type="component" value="Unassembled WGS sequence"/>
</dbReference>
<gene>
    <name evidence="2" type="ORF">F2Q69_00028484</name>
</gene>
<reference evidence="2" key="1">
    <citation type="submission" date="2019-12" db="EMBL/GenBank/DDBJ databases">
        <title>Genome sequencing and annotation of Brassica cretica.</title>
        <authorList>
            <person name="Studholme D.J."/>
            <person name="Sarris P."/>
        </authorList>
    </citation>
    <scope>NUCLEOTIDE SEQUENCE</scope>
    <source>
        <strain evidence="2">PFS-109/04</strain>
        <tissue evidence="2">Leaf</tissue>
    </source>
</reference>
<feature type="region of interest" description="Disordered" evidence="1">
    <location>
        <begin position="1"/>
        <end position="102"/>
    </location>
</feature>
<name>A0A8S9S8M0_BRACR</name>
<dbReference type="AlphaFoldDB" id="A0A8S9S8M0"/>
<evidence type="ECO:0000313" key="2">
    <source>
        <dbReference type="EMBL" id="KAF3589935.1"/>
    </source>
</evidence>
<accession>A0A8S9S8M0</accession>
<organism evidence="2 3">
    <name type="scientific">Brassica cretica</name>
    <name type="common">Mustard</name>
    <dbReference type="NCBI Taxonomy" id="69181"/>
    <lineage>
        <taxon>Eukaryota</taxon>
        <taxon>Viridiplantae</taxon>
        <taxon>Streptophyta</taxon>
        <taxon>Embryophyta</taxon>
        <taxon>Tracheophyta</taxon>
        <taxon>Spermatophyta</taxon>
        <taxon>Magnoliopsida</taxon>
        <taxon>eudicotyledons</taxon>
        <taxon>Gunneridae</taxon>
        <taxon>Pentapetalae</taxon>
        <taxon>rosids</taxon>
        <taxon>malvids</taxon>
        <taxon>Brassicales</taxon>
        <taxon>Brassicaceae</taxon>
        <taxon>Brassiceae</taxon>
        <taxon>Brassica</taxon>
    </lineage>
</organism>
<sequence length="102" mass="11621">MCGRKRKERIGYQSIPRNELETSVRSSSRQRPSQLDTQPVRDPIPFATQLDTNLDSQHVCGPSQRQSVRDRQQPVRDSTISARDLSNAQFQLATRSVPARDD</sequence>
<evidence type="ECO:0000256" key="1">
    <source>
        <dbReference type="SAM" id="MobiDB-lite"/>
    </source>
</evidence>
<comment type="caution">
    <text evidence="2">The sequence shown here is derived from an EMBL/GenBank/DDBJ whole genome shotgun (WGS) entry which is preliminary data.</text>
</comment>